<protein>
    <recommendedName>
        <fullName evidence="1">Carboxymuconolactone decarboxylase-like domain-containing protein</fullName>
    </recommendedName>
</protein>
<evidence type="ECO:0000313" key="2">
    <source>
        <dbReference type="EMBL" id="CZR54340.1"/>
    </source>
</evidence>
<dbReference type="InterPro" id="IPR003779">
    <property type="entry name" value="CMD-like"/>
</dbReference>
<dbReference type="OrthoDB" id="5537330at2759"/>
<dbReference type="AlphaFoldDB" id="A0A1L7WNJ6"/>
<organism evidence="2 3">
    <name type="scientific">Phialocephala subalpina</name>
    <dbReference type="NCBI Taxonomy" id="576137"/>
    <lineage>
        <taxon>Eukaryota</taxon>
        <taxon>Fungi</taxon>
        <taxon>Dikarya</taxon>
        <taxon>Ascomycota</taxon>
        <taxon>Pezizomycotina</taxon>
        <taxon>Leotiomycetes</taxon>
        <taxon>Helotiales</taxon>
        <taxon>Mollisiaceae</taxon>
        <taxon>Phialocephala</taxon>
        <taxon>Phialocephala fortinii species complex</taxon>
    </lineage>
</organism>
<reference evidence="2 3" key="1">
    <citation type="submission" date="2016-03" db="EMBL/GenBank/DDBJ databases">
        <authorList>
            <person name="Ploux O."/>
        </authorList>
    </citation>
    <scope>NUCLEOTIDE SEQUENCE [LARGE SCALE GENOMIC DNA]</scope>
    <source>
        <strain evidence="2 3">UAMH 11012</strain>
    </source>
</reference>
<evidence type="ECO:0000313" key="3">
    <source>
        <dbReference type="Proteomes" id="UP000184330"/>
    </source>
</evidence>
<gene>
    <name evidence="2" type="ORF">PAC_04224</name>
</gene>
<dbReference type="Gene3D" id="1.20.1290.10">
    <property type="entry name" value="AhpD-like"/>
    <property type="match status" value="1"/>
</dbReference>
<accession>A0A1L7WNJ6</accession>
<dbReference type="InterPro" id="IPR052999">
    <property type="entry name" value="PTS1_Protein"/>
</dbReference>
<dbReference type="EMBL" id="FJOG01000005">
    <property type="protein sequence ID" value="CZR54340.1"/>
    <property type="molecule type" value="Genomic_DNA"/>
</dbReference>
<dbReference type="Proteomes" id="UP000184330">
    <property type="component" value="Unassembled WGS sequence"/>
</dbReference>
<dbReference type="SUPFAM" id="SSF69118">
    <property type="entry name" value="AhpD-like"/>
    <property type="match status" value="1"/>
</dbReference>
<dbReference type="GO" id="GO:0051920">
    <property type="term" value="F:peroxiredoxin activity"/>
    <property type="evidence" value="ECO:0007669"/>
    <property type="project" value="InterPro"/>
</dbReference>
<feature type="domain" description="Carboxymuconolactone decarboxylase-like" evidence="1">
    <location>
        <begin position="178"/>
        <end position="233"/>
    </location>
</feature>
<dbReference type="PANTHER" id="PTHR28180:SF2">
    <property type="entry name" value="PEROXISOMAL PROTEIN 2"/>
    <property type="match status" value="1"/>
</dbReference>
<dbReference type="Pfam" id="PF02627">
    <property type="entry name" value="CMD"/>
    <property type="match status" value="1"/>
</dbReference>
<keyword evidence="3" id="KW-1185">Reference proteome</keyword>
<sequence length="255" mass="28347">MSSPLPQLFTPTLLQYLRKHPQLPKNTWYFIAAVTVTILNRPDEIPTIYRYALEHVTFEAPDEQAKLNEELRVLRRTREALLKTSAVAGAPKVINACRALKDSTPQHLQDVDLDKSTTGRGADISEVSSSQVLQRGQNFFDKVYGKISGRVTRMMNSSGTQDLDLIAKLMYGFILSNESILVQAETSYVLIAALIPQDCPAQLKGHLKGAMNFGATQEEVRAVREVVIRICEGAGMKRLDGSVGFGWQGEIPDVW</sequence>
<dbReference type="STRING" id="576137.A0A1L7WNJ6"/>
<proteinExistence type="predicted"/>
<evidence type="ECO:0000259" key="1">
    <source>
        <dbReference type="Pfam" id="PF02627"/>
    </source>
</evidence>
<dbReference type="PANTHER" id="PTHR28180">
    <property type="entry name" value="CONSERVED MITOCHONDRIAL PROTEIN-RELATED"/>
    <property type="match status" value="1"/>
</dbReference>
<name>A0A1L7WNJ6_9HELO</name>
<dbReference type="InterPro" id="IPR029032">
    <property type="entry name" value="AhpD-like"/>
</dbReference>